<dbReference type="EMBL" id="MF782455">
    <property type="protein sequence ID" value="ATZ80178.1"/>
    <property type="molecule type" value="Genomic_DNA"/>
</dbReference>
<protein>
    <submittedName>
        <fullName evidence="1">Uncharacterized protein</fullName>
    </submittedName>
</protein>
<sequence length="126" mass="15378">MDYAELYSLIAPKKISPSPYEPNKKYISRQDYDTYVKIFYKMIDNNNIVTNDNVYLYRKLKKEGHTCMEIITDKALRYYQYESILPWNKNKIKVFSKLNFPQSPRSIRWCQKKNWCTHETQERLPY</sequence>
<gene>
    <name evidence="1" type="ORF">BMW23_0118</name>
</gene>
<keyword evidence="2" id="KW-1185">Reference proteome</keyword>
<dbReference type="Proteomes" id="UP000240325">
    <property type="component" value="Segment"/>
</dbReference>
<accession>A0A2H4UTF6</accession>
<reference evidence="1" key="1">
    <citation type="journal article" date="2017" name="Elife">
        <title>The kinetoplastid-infecting Bodo saltans virus (BsV), a window into the most abundant giant viruses in the sea.</title>
        <authorList>
            <person name="Deeg C.M."/>
            <person name="Chow C.-E.T."/>
            <person name="Suttle C.A."/>
        </authorList>
    </citation>
    <scope>NUCLEOTIDE SEQUENCE</scope>
    <source>
        <strain evidence="1">NG1</strain>
    </source>
</reference>
<organism evidence="1">
    <name type="scientific">Bodo saltans virus</name>
    <dbReference type="NCBI Taxonomy" id="2024608"/>
    <lineage>
        <taxon>Viruses</taxon>
        <taxon>Varidnaviria</taxon>
        <taxon>Bamfordvirae</taxon>
        <taxon>Nucleocytoviricota</taxon>
        <taxon>Megaviricetes</taxon>
        <taxon>Imitervirales</taxon>
        <taxon>Mimiviridae</taxon>
        <taxon>Klosneuvirinae</taxon>
        <taxon>Theiavirus</taxon>
        <taxon>Theiavirus salishense</taxon>
    </lineage>
</organism>
<name>A0A2H4UTF6_9VIRU</name>
<proteinExistence type="predicted"/>
<evidence type="ECO:0000313" key="1">
    <source>
        <dbReference type="EMBL" id="ATZ80178.1"/>
    </source>
</evidence>
<evidence type="ECO:0000313" key="2">
    <source>
        <dbReference type="Proteomes" id="UP000240325"/>
    </source>
</evidence>